<evidence type="ECO:0000313" key="2">
    <source>
        <dbReference type="EMBL" id="GER85979.1"/>
    </source>
</evidence>
<keyword evidence="1" id="KW-0812">Transmembrane</keyword>
<reference evidence="2 3" key="1">
    <citation type="submission" date="2019-10" db="EMBL/GenBank/DDBJ databases">
        <title>Dictyobacter vulcani sp. nov., within the class Ktedonobacteria, isolated from soil of volcanic Mt. Zao.</title>
        <authorList>
            <person name="Zheng Y."/>
            <person name="Wang C.M."/>
            <person name="Sakai Y."/>
            <person name="Abe K."/>
            <person name="Yokota A."/>
            <person name="Yabe S."/>
        </authorList>
    </citation>
    <scope>NUCLEOTIDE SEQUENCE [LARGE SCALE GENOMIC DNA]</scope>
    <source>
        <strain evidence="2 3">W12</strain>
    </source>
</reference>
<comment type="caution">
    <text evidence="2">The sequence shown here is derived from an EMBL/GenBank/DDBJ whole genome shotgun (WGS) entry which is preliminary data.</text>
</comment>
<evidence type="ECO:0000256" key="1">
    <source>
        <dbReference type="SAM" id="Phobius"/>
    </source>
</evidence>
<dbReference type="AlphaFoldDB" id="A0A5J4KIG8"/>
<keyword evidence="1" id="KW-1133">Transmembrane helix</keyword>
<accession>A0A5J4KIG8</accession>
<evidence type="ECO:0000313" key="3">
    <source>
        <dbReference type="Proteomes" id="UP000326912"/>
    </source>
</evidence>
<organism evidence="2 3">
    <name type="scientific">Dictyobacter vulcani</name>
    <dbReference type="NCBI Taxonomy" id="2607529"/>
    <lineage>
        <taxon>Bacteria</taxon>
        <taxon>Bacillati</taxon>
        <taxon>Chloroflexota</taxon>
        <taxon>Ktedonobacteria</taxon>
        <taxon>Ktedonobacterales</taxon>
        <taxon>Dictyobacteraceae</taxon>
        <taxon>Dictyobacter</taxon>
    </lineage>
</organism>
<proteinExistence type="predicted"/>
<dbReference type="SUPFAM" id="SSF82171">
    <property type="entry name" value="DPP6 N-terminal domain-like"/>
    <property type="match status" value="1"/>
</dbReference>
<protein>
    <submittedName>
        <fullName evidence="2">Uncharacterized protein</fullName>
    </submittedName>
</protein>
<sequence length="469" mass="52166">MLFCETCRMAVTNARRLRDRQRYGLQDFLTEGETVVPSTTASILIALQDEPHPTLSEAYDMPVYADTPVLSSLKINSLARSRWNTSFFLILTVAAVVVIGSLYIFSHSGVYSPVSQNSSAGQIAGGKNAAIKKNKHRLIKLLKTPGWSAVVMTHPSGDGKNLVVENYDPIQKRSFTLFTSSNTTVVDGVSHEGSNLIYHTYDKELQQTAYNFLSGEQYYFTGRGLNAVWSTDDQAVFLSTDNGALWKINTSQHNIPPIRLPQSIYADQLAFYRNHFLYYVRGYTLCRINVDDSQSIEQQVVFEAASRVFWMDPISEDIYYVKKNATHPDIYKHQSDTAASSDLPMQSNGIPIGYTKDAPNVWTIMYVSWNQMTGGFDIRKTSSTQVLFSNIANGKVQALCDGGTTRGAICDNSLALSPTGHTLLVGGANNAHEYQLWSIDLDTNTRTELENPAGKKPVQLIGWDKFSVN</sequence>
<feature type="transmembrane region" description="Helical" evidence="1">
    <location>
        <begin position="87"/>
        <end position="105"/>
    </location>
</feature>
<dbReference type="EMBL" id="BKZW01000001">
    <property type="protein sequence ID" value="GER85979.1"/>
    <property type="molecule type" value="Genomic_DNA"/>
</dbReference>
<name>A0A5J4KIG8_9CHLR</name>
<keyword evidence="1" id="KW-0472">Membrane</keyword>
<gene>
    <name evidence="2" type="ORF">KDW_01410</name>
</gene>
<dbReference type="Proteomes" id="UP000326912">
    <property type="component" value="Unassembled WGS sequence"/>
</dbReference>
<keyword evidence="3" id="KW-1185">Reference proteome</keyword>